<proteinExistence type="predicted"/>
<dbReference type="SUPFAM" id="SSF55729">
    <property type="entry name" value="Acyl-CoA N-acyltransferases (Nat)"/>
    <property type="match status" value="1"/>
</dbReference>
<evidence type="ECO:0000313" key="3">
    <source>
        <dbReference type="Proteomes" id="UP000295334"/>
    </source>
</evidence>
<evidence type="ECO:0000313" key="2">
    <source>
        <dbReference type="EMBL" id="TCJ14616.1"/>
    </source>
</evidence>
<sequence>MFVMITVRPLQDRDIPQIVRYWTHSGDAHLQAMGVDLSKVPAPEQLAAGLERQLSLPVEERMAYCLIWEIDGVPSGHCNTNPTHFGEEAFMHLHLWEHAQRRSGLGLRLVKASLPHFFSTLQLQRLYSEPYALNPAPNRTLGKAGFVLEKEYVTTPGSINFEQPVKRWVLTRETYEQLYRH</sequence>
<reference evidence="2 3" key="1">
    <citation type="submission" date="2019-03" db="EMBL/GenBank/DDBJ databases">
        <authorList>
            <person name="Kim M.K.M."/>
        </authorList>
    </citation>
    <scope>NUCLEOTIDE SEQUENCE [LARGE SCALE GENOMIC DNA]</scope>
    <source>
        <strain evidence="2 3">17J68-12</strain>
    </source>
</reference>
<dbReference type="Gene3D" id="3.40.630.30">
    <property type="match status" value="1"/>
</dbReference>
<keyword evidence="2" id="KW-0808">Transferase</keyword>
<dbReference type="OrthoDB" id="8221510at2"/>
<dbReference type="GO" id="GO:0016747">
    <property type="term" value="F:acyltransferase activity, transferring groups other than amino-acyl groups"/>
    <property type="evidence" value="ECO:0007669"/>
    <property type="project" value="InterPro"/>
</dbReference>
<name>A0A4R1BC55_9BACT</name>
<organism evidence="2 3">
    <name type="scientific">Flaviaesturariibacter flavus</name>
    <dbReference type="NCBI Taxonomy" id="2502780"/>
    <lineage>
        <taxon>Bacteria</taxon>
        <taxon>Pseudomonadati</taxon>
        <taxon>Bacteroidota</taxon>
        <taxon>Chitinophagia</taxon>
        <taxon>Chitinophagales</taxon>
        <taxon>Chitinophagaceae</taxon>
        <taxon>Flaviaestuariibacter</taxon>
    </lineage>
</organism>
<keyword evidence="3" id="KW-1185">Reference proteome</keyword>
<dbReference type="AlphaFoldDB" id="A0A4R1BC55"/>
<accession>A0A4R1BC55</accession>
<evidence type="ECO:0000259" key="1">
    <source>
        <dbReference type="PROSITE" id="PS51186"/>
    </source>
</evidence>
<feature type="domain" description="N-acetyltransferase" evidence="1">
    <location>
        <begin position="5"/>
        <end position="166"/>
    </location>
</feature>
<dbReference type="InterPro" id="IPR000182">
    <property type="entry name" value="GNAT_dom"/>
</dbReference>
<dbReference type="Pfam" id="PF13302">
    <property type="entry name" value="Acetyltransf_3"/>
    <property type="match status" value="1"/>
</dbReference>
<protein>
    <submittedName>
        <fullName evidence="2">N-acetyltransferase</fullName>
    </submittedName>
</protein>
<dbReference type="EMBL" id="SJZI01000042">
    <property type="protein sequence ID" value="TCJ14616.1"/>
    <property type="molecule type" value="Genomic_DNA"/>
</dbReference>
<gene>
    <name evidence="2" type="ORF">EPD60_08900</name>
</gene>
<dbReference type="PROSITE" id="PS51186">
    <property type="entry name" value="GNAT"/>
    <property type="match status" value="1"/>
</dbReference>
<comment type="caution">
    <text evidence="2">The sequence shown here is derived from an EMBL/GenBank/DDBJ whole genome shotgun (WGS) entry which is preliminary data.</text>
</comment>
<dbReference type="InterPro" id="IPR016181">
    <property type="entry name" value="Acyl_CoA_acyltransferase"/>
</dbReference>
<dbReference type="Proteomes" id="UP000295334">
    <property type="component" value="Unassembled WGS sequence"/>
</dbReference>